<evidence type="ECO:0000313" key="2">
    <source>
        <dbReference type="Proteomes" id="UP000292639"/>
    </source>
</evidence>
<dbReference type="Pfam" id="PF06293">
    <property type="entry name" value="Kdo"/>
    <property type="match status" value="2"/>
</dbReference>
<gene>
    <name evidence="1" type="ORF">DNJ96_11665</name>
</gene>
<comment type="caution">
    <text evidence="1">The sequence shown here is derived from an EMBL/GenBank/DDBJ whole genome shotgun (WGS) entry which is preliminary data.</text>
</comment>
<keyword evidence="1" id="KW-0808">Transferase</keyword>
<dbReference type="AlphaFoldDB" id="A0A4Q9R7R4"/>
<dbReference type="Gene3D" id="1.10.510.10">
    <property type="entry name" value="Transferase(Phosphotransferase) domain 1"/>
    <property type="match status" value="1"/>
</dbReference>
<evidence type="ECO:0000313" key="1">
    <source>
        <dbReference type="EMBL" id="TBU95728.1"/>
    </source>
</evidence>
<dbReference type="EMBL" id="QJUP01000015">
    <property type="protein sequence ID" value="TBU95728.1"/>
    <property type="molecule type" value="Genomic_DNA"/>
</dbReference>
<keyword evidence="2" id="KW-1185">Reference proteome</keyword>
<reference evidence="1 2" key="1">
    <citation type="submission" date="2018-06" db="EMBL/GenBank/DDBJ databases">
        <title>Three novel Pseudomonas species isolated from symptomatic oak.</title>
        <authorList>
            <person name="Bueno-Gonzalez V."/>
            <person name="Brady C."/>
        </authorList>
    </citation>
    <scope>NUCLEOTIDE SEQUENCE [LARGE SCALE GENOMIC DNA]</scope>
    <source>
        <strain evidence="1 2">P17C</strain>
    </source>
</reference>
<protein>
    <submittedName>
        <fullName evidence="1">Serine/threonine protein kinase</fullName>
    </submittedName>
</protein>
<dbReference type="GO" id="GO:0004674">
    <property type="term" value="F:protein serine/threonine kinase activity"/>
    <property type="evidence" value="ECO:0007669"/>
    <property type="project" value="UniProtKB-KW"/>
</dbReference>
<keyword evidence="1" id="KW-0723">Serine/threonine-protein kinase</keyword>
<dbReference type="Proteomes" id="UP000292639">
    <property type="component" value="Unassembled WGS sequence"/>
</dbReference>
<accession>A0A4Q9R7R4</accession>
<proteinExistence type="predicted"/>
<organism evidence="1 2">
    <name type="scientific">Stutzerimonas kirkiae</name>
    <dbReference type="NCBI Taxonomy" id="2211392"/>
    <lineage>
        <taxon>Bacteria</taxon>
        <taxon>Pseudomonadati</taxon>
        <taxon>Pseudomonadota</taxon>
        <taxon>Gammaproteobacteria</taxon>
        <taxon>Pseudomonadales</taxon>
        <taxon>Pseudomonadaceae</taxon>
        <taxon>Stutzerimonas</taxon>
    </lineage>
</organism>
<sequence>MKFSLLCQAGRSPSLPLSIELGQDELLLQRWLRVLPGQRYVAQAQWQGRAVLAKLMVGGRAERHFTREREGAQALAGQGLATPALLAEGYQAGAGGWLLFEYLDDACSLWDAWNTVAHEAPLSAGQQAVLGAALEVVARMHARGLWQSDLHLDNLLRHAGQLYLIDGGGVHSEQVGKPLSRQRVLENLGLFFAQLPSVLDPFIEELLVHYILANDSHALPMEALLDEIGKARARRLRDYLGKLGRDCSLFSVTRGLAGLEVVRRQDKHELEALLADPDAFIGTGRPLKQGGSATVAEVEAGGRTLVIKRYNIKGFTHWLKRFWRPTRAWHSWVEGNRLNFLGIATPEPLALLERRTLGLRGRSYLITEYAGGEDIITRFRPYLDGNPPEAELQALVRLLQAMLRERISHGDMKGTNLLWKDGDWLLIDLDATRQHRDERSFHQAFARDRARLLRNWPTDSALHLSLDRRLPNSSCKLQAASCK</sequence>
<dbReference type="SUPFAM" id="SSF56112">
    <property type="entry name" value="Protein kinase-like (PK-like)"/>
    <property type="match status" value="2"/>
</dbReference>
<dbReference type="InterPro" id="IPR011009">
    <property type="entry name" value="Kinase-like_dom_sf"/>
</dbReference>
<dbReference type="RefSeq" id="WP_131184309.1">
    <property type="nucleotide sequence ID" value="NZ_QJUO01000012.1"/>
</dbReference>
<name>A0A4Q9R7R4_9GAMM</name>
<keyword evidence="1" id="KW-0418">Kinase</keyword>